<dbReference type="RefSeq" id="WP_319954298.1">
    <property type="nucleotide sequence ID" value="NZ_JAXAVX010000004.1"/>
</dbReference>
<protein>
    <submittedName>
        <fullName evidence="1">Uncharacterized protein</fullName>
    </submittedName>
</protein>
<name>A0ABU4VK02_9ACTN</name>
<gene>
    <name evidence="1" type="ORF">SK069_11100</name>
</gene>
<dbReference type="EMBL" id="JAXAVX010000004">
    <property type="protein sequence ID" value="MDX8152143.1"/>
    <property type="molecule type" value="Genomic_DNA"/>
</dbReference>
<organism evidence="1 2">
    <name type="scientific">Patulibacter brassicae</name>
    <dbReference type="NCBI Taxonomy" id="1705717"/>
    <lineage>
        <taxon>Bacteria</taxon>
        <taxon>Bacillati</taxon>
        <taxon>Actinomycetota</taxon>
        <taxon>Thermoleophilia</taxon>
        <taxon>Solirubrobacterales</taxon>
        <taxon>Patulibacteraceae</taxon>
        <taxon>Patulibacter</taxon>
    </lineage>
</organism>
<evidence type="ECO:0000313" key="2">
    <source>
        <dbReference type="Proteomes" id="UP001277761"/>
    </source>
</evidence>
<evidence type="ECO:0000313" key="1">
    <source>
        <dbReference type="EMBL" id="MDX8152143.1"/>
    </source>
</evidence>
<keyword evidence="2" id="KW-1185">Reference proteome</keyword>
<dbReference type="Proteomes" id="UP001277761">
    <property type="component" value="Unassembled WGS sequence"/>
</dbReference>
<sequence>MQDHQHRLDPAPVTFPTAGFRARRWQRFERDLALWLATPDGQFARWRAEQAVAER</sequence>
<accession>A0ABU4VK02</accession>
<comment type="caution">
    <text evidence="1">The sequence shown here is derived from an EMBL/GenBank/DDBJ whole genome shotgun (WGS) entry which is preliminary data.</text>
</comment>
<reference evidence="1 2" key="1">
    <citation type="submission" date="2023-11" db="EMBL/GenBank/DDBJ databases">
        <authorList>
            <person name="Xu M."/>
            <person name="Jiang T."/>
        </authorList>
    </citation>
    <scope>NUCLEOTIDE SEQUENCE [LARGE SCALE GENOMIC DNA]</scope>
    <source>
        <strain evidence="1 2">SD</strain>
    </source>
</reference>
<proteinExistence type="predicted"/>